<keyword evidence="6" id="KW-0694">RNA-binding</keyword>
<dbReference type="Pfam" id="PF07927">
    <property type="entry name" value="HicA_toxin"/>
    <property type="match status" value="1"/>
</dbReference>
<evidence type="ECO:0000256" key="7">
    <source>
        <dbReference type="ARBA" id="ARBA00023016"/>
    </source>
</evidence>
<keyword evidence="9" id="KW-1185">Reference proteome</keyword>
<keyword evidence="2" id="KW-1277">Toxin-antitoxin system</keyword>
<gene>
    <name evidence="8" type="ORF">GCM10011395_25640</name>
</gene>
<accession>A0ABQ1H021</accession>
<evidence type="ECO:0008006" key="10">
    <source>
        <dbReference type="Google" id="ProtNLM"/>
    </source>
</evidence>
<evidence type="ECO:0000313" key="9">
    <source>
        <dbReference type="Proteomes" id="UP000618591"/>
    </source>
</evidence>
<dbReference type="Gene3D" id="3.30.920.30">
    <property type="entry name" value="Hypothetical protein"/>
    <property type="match status" value="1"/>
</dbReference>
<protein>
    <recommendedName>
        <fullName evidence="10">Addiction module toxin, HicA family</fullName>
    </recommendedName>
</protein>
<evidence type="ECO:0000256" key="2">
    <source>
        <dbReference type="ARBA" id="ARBA00022649"/>
    </source>
</evidence>
<sequence>MRRLPRLSSREAIRALERLGFVRVRQKGSHIVLKRGSLTCIVPERRELKLGTLSGMLDQADITVDELLDAMK</sequence>
<reference evidence="9" key="1">
    <citation type="journal article" date="2019" name="Int. J. Syst. Evol. Microbiol.">
        <title>The Global Catalogue of Microorganisms (GCM) 10K type strain sequencing project: providing services to taxonomists for standard genome sequencing and annotation.</title>
        <authorList>
            <consortium name="The Broad Institute Genomics Platform"/>
            <consortium name="The Broad Institute Genome Sequencing Center for Infectious Disease"/>
            <person name="Wu L."/>
            <person name="Ma J."/>
        </authorList>
    </citation>
    <scope>NUCLEOTIDE SEQUENCE [LARGE SCALE GENOMIC DNA]</scope>
    <source>
        <strain evidence="9">CGMCC 1.10106</strain>
    </source>
</reference>
<keyword evidence="7" id="KW-0346">Stress response</keyword>
<evidence type="ECO:0000256" key="6">
    <source>
        <dbReference type="ARBA" id="ARBA00022884"/>
    </source>
</evidence>
<evidence type="ECO:0000256" key="4">
    <source>
        <dbReference type="ARBA" id="ARBA00022759"/>
    </source>
</evidence>
<evidence type="ECO:0000313" key="8">
    <source>
        <dbReference type="EMBL" id="GGA54099.1"/>
    </source>
</evidence>
<keyword evidence="5" id="KW-0378">Hydrolase</keyword>
<keyword evidence="3" id="KW-0540">Nuclease</keyword>
<dbReference type="SUPFAM" id="SSF54786">
    <property type="entry name" value="YcfA/nrd intein domain"/>
    <property type="match status" value="1"/>
</dbReference>
<comment type="similarity">
    <text evidence="1">Belongs to the HicA mRNA interferase family.</text>
</comment>
<comment type="caution">
    <text evidence="8">The sequence shown here is derived from an EMBL/GenBank/DDBJ whole genome shotgun (WGS) entry which is preliminary data.</text>
</comment>
<dbReference type="Proteomes" id="UP000618591">
    <property type="component" value="Unassembled WGS sequence"/>
</dbReference>
<dbReference type="EMBL" id="BMDW01000016">
    <property type="protein sequence ID" value="GGA54099.1"/>
    <property type="molecule type" value="Genomic_DNA"/>
</dbReference>
<dbReference type="InterPro" id="IPR038570">
    <property type="entry name" value="HicA_sf"/>
</dbReference>
<organism evidence="8 9">
    <name type="scientific">Sphingomonas psychrolutea</name>
    <dbReference type="NCBI Taxonomy" id="1259676"/>
    <lineage>
        <taxon>Bacteria</taxon>
        <taxon>Pseudomonadati</taxon>
        <taxon>Pseudomonadota</taxon>
        <taxon>Alphaproteobacteria</taxon>
        <taxon>Sphingomonadales</taxon>
        <taxon>Sphingomonadaceae</taxon>
        <taxon>Sphingomonas</taxon>
    </lineage>
</organism>
<dbReference type="RefSeq" id="WP_188448103.1">
    <property type="nucleotide sequence ID" value="NZ_BMDW01000016.1"/>
</dbReference>
<keyword evidence="4" id="KW-0255">Endonuclease</keyword>
<proteinExistence type="inferred from homology"/>
<name>A0ABQ1H021_9SPHN</name>
<evidence type="ECO:0000256" key="1">
    <source>
        <dbReference type="ARBA" id="ARBA00006620"/>
    </source>
</evidence>
<dbReference type="InterPro" id="IPR012933">
    <property type="entry name" value="HicA_mRNA_interferase"/>
</dbReference>
<evidence type="ECO:0000256" key="5">
    <source>
        <dbReference type="ARBA" id="ARBA00022801"/>
    </source>
</evidence>
<evidence type="ECO:0000256" key="3">
    <source>
        <dbReference type="ARBA" id="ARBA00022722"/>
    </source>
</evidence>